<dbReference type="Pfam" id="PF16925">
    <property type="entry name" value="TetR_C_13"/>
    <property type="match status" value="1"/>
</dbReference>
<dbReference type="PANTHER" id="PTHR47506:SF1">
    <property type="entry name" value="HTH-TYPE TRANSCRIPTIONAL REGULATOR YJDC"/>
    <property type="match status" value="1"/>
</dbReference>
<feature type="domain" description="HTH tetR-type" evidence="5">
    <location>
        <begin position="3"/>
        <end position="63"/>
    </location>
</feature>
<dbReference type="OrthoDB" id="5293507at2"/>
<protein>
    <submittedName>
        <fullName evidence="6">Transcriptional regulator, TetR family</fullName>
    </submittedName>
</protein>
<dbReference type="PANTHER" id="PTHR47506">
    <property type="entry name" value="TRANSCRIPTIONAL REGULATORY PROTEIN"/>
    <property type="match status" value="1"/>
</dbReference>
<feature type="DNA-binding region" description="H-T-H motif" evidence="4">
    <location>
        <begin position="26"/>
        <end position="45"/>
    </location>
</feature>
<dbReference type="Gene3D" id="1.10.357.10">
    <property type="entry name" value="Tetracycline Repressor, domain 2"/>
    <property type="match status" value="1"/>
</dbReference>
<dbReference type="STRING" id="1770053.SAMN05216551_111134"/>
<dbReference type="GO" id="GO:0003677">
    <property type="term" value="F:DNA binding"/>
    <property type="evidence" value="ECO:0007669"/>
    <property type="project" value="UniProtKB-UniRule"/>
</dbReference>
<proteinExistence type="predicted"/>
<dbReference type="SUPFAM" id="SSF48498">
    <property type="entry name" value="Tetracyclin repressor-like, C-terminal domain"/>
    <property type="match status" value="1"/>
</dbReference>
<keyword evidence="7" id="KW-1185">Reference proteome</keyword>
<evidence type="ECO:0000256" key="2">
    <source>
        <dbReference type="ARBA" id="ARBA00023125"/>
    </source>
</evidence>
<keyword evidence="3" id="KW-0804">Transcription</keyword>
<name>A0A1H2PTD2_9BURK</name>
<dbReference type="InterPro" id="IPR001647">
    <property type="entry name" value="HTH_TetR"/>
</dbReference>
<evidence type="ECO:0000313" key="7">
    <source>
        <dbReference type="Proteomes" id="UP000243719"/>
    </source>
</evidence>
<dbReference type="Proteomes" id="UP000243719">
    <property type="component" value="Unassembled WGS sequence"/>
</dbReference>
<dbReference type="SUPFAM" id="SSF46689">
    <property type="entry name" value="Homeodomain-like"/>
    <property type="match status" value="1"/>
</dbReference>
<evidence type="ECO:0000256" key="3">
    <source>
        <dbReference type="ARBA" id="ARBA00023163"/>
    </source>
</evidence>
<dbReference type="InterPro" id="IPR011075">
    <property type="entry name" value="TetR_C"/>
</dbReference>
<dbReference type="PRINTS" id="PR00455">
    <property type="entry name" value="HTHTETR"/>
</dbReference>
<dbReference type="InterPro" id="IPR036271">
    <property type="entry name" value="Tet_transcr_reg_TetR-rel_C_sf"/>
</dbReference>
<evidence type="ECO:0000256" key="1">
    <source>
        <dbReference type="ARBA" id="ARBA00023015"/>
    </source>
</evidence>
<keyword evidence="1" id="KW-0805">Transcription regulation</keyword>
<dbReference type="RefSeq" id="WP_091911260.1">
    <property type="nucleotide sequence ID" value="NZ_FNLO01000011.1"/>
</dbReference>
<evidence type="ECO:0000313" key="6">
    <source>
        <dbReference type="EMBL" id="SDV50367.1"/>
    </source>
</evidence>
<dbReference type="InterPro" id="IPR009057">
    <property type="entry name" value="Homeodomain-like_sf"/>
</dbReference>
<evidence type="ECO:0000259" key="5">
    <source>
        <dbReference type="PROSITE" id="PS50977"/>
    </source>
</evidence>
<accession>A0A1H2PTD2</accession>
<dbReference type="AlphaFoldDB" id="A0A1H2PTD2"/>
<keyword evidence="2 4" id="KW-0238">DNA-binding</keyword>
<dbReference type="PROSITE" id="PS50977">
    <property type="entry name" value="HTH_TETR_2"/>
    <property type="match status" value="1"/>
</dbReference>
<sequence>MANPVRDQILEQAASLLMTRGYHGFSYRDIAAEVGVKTSSIHYHFPTKEDLVMAAVEEYSAEVARNLRMIDTTLAADMQLQRYAHHFGLMRGAAGDRICLCGMLASDIESLPESVRVAVQSFFKMNEQWLAAVVERGARDGTLRGSGDAEADARALFGAFQGCVLASRLFRSSARIDDVVRAWRQAQ</sequence>
<dbReference type="EMBL" id="FNLO01000011">
    <property type="protein sequence ID" value="SDV50367.1"/>
    <property type="molecule type" value="Genomic_DNA"/>
</dbReference>
<reference evidence="7" key="1">
    <citation type="submission" date="2016-09" db="EMBL/GenBank/DDBJ databases">
        <authorList>
            <person name="Varghese N."/>
            <person name="Submissions S."/>
        </authorList>
    </citation>
    <scope>NUCLEOTIDE SEQUENCE [LARGE SCALE GENOMIC DNA]</scope>
    <source>
        <strain evidence="7">JS23</strain>
    </source>
</reference>
<organism evidence="6 7">
    <name type="scientific">Chitinasiproducens palmae</name>
    <dbReference type="NCBI Taxonomy" id="1770053"/>
    <lineage>
        <taxon>Bacteria</taxon>
        <taxon>Pseudomonadati</taxon>
        <taxon>Pseudomonadota</taxon>
        <taxon>Betaproteobacteria</taxon>
        <taxon>Burkholderiales</taxon>
        <taxon>Burkholderiaceae</taxon>
        <taxon>Chitinasiproducens</taxon>
    </lineage>
</organism>
<dbReference type="Pfam" id="PF00440">
    <property type="entry name" value="TetR_N"/>
    <property type="match status" value="1"/>
</dbReference>
<evidence type="ECO:0000256" key="4">
    <source>
        <dbReference type="PROSITE-ProRule" id="PRU00335"/>
    </source>
</evidence>
<gene>
    <name evidence="6" type="ORF">SAMN05216551_111134</name>
</gene>